<sequence>MRGALNLLLVVLLALNLRPILTSIGPLLEPMRQSTGLGYQQAALLTALPVLCMGLVPLLQPWLRRWLSEHGGMLAGLAAIALACLWRLQLDSAWALIASAVVAGLGVALVQGMMPGLVNRWFPTRLAATMGLYSAALMTGGGLAAVLGPSITAHFGHWQAGLGVWALPALLAVVAWIALRPRQATPALAGTAGGHWFGNRRAWLLALYFGLINGGYTSMVAWLPAYHLEHGGTAQGGGELVGLMTIFQVTGALGLPLLLRRLVDRRPGLWLALLIQLGGFLGLLLAPASAMGLWVAMIGLGLGACFSLSLTLTLEHLRTPAEAGSLAAFVQGVGFIVTGIVPYITGWLRDVSGDFQASWTLLTCTVLAMLLVTACFAPGGYARAIARPGQAGAAALS</sequence>
<dbReference type="PANTHER" id="PTHR23523:SF1">
    <property type="entry name" value="CYANATE TRANSPORT PROTEIN CYNX"/>
    <property type="match status" value="1"/>
</dbReference>
<keyword evidence="1 4" id="KW-0812">Transmembrane</keyword>
<accession>A0A3S8UJ91</accession>
<keyword evidence="2 4" id="KW-1133">Transmembrane helix</keyword>
<evidence type="ECO:0000313" key="6">
    <source>
        <dbReference type="Proteomes" id="UP000268230"/>
    </source>
</evidence>
<protein>
    <submittedName>
        <fullName evidence="5">MFS transporter</fullName>
    </submittedName>
</protein>
<organism evidence="5 6">
    <name type="scientific">Pseudomonas entomophila</name>
    <dbReference type="NCBI Taxonomy" id="312306"/>
    <lineage>
        <taxon>Bacteria</taxon>
        <taxon>Pseudomonadati</taxon>
        <taxon>Pseudomonadota</taxon>
        <taxon>Gammaproteobacteria</taxon>
        <taxon>Pseudomonadales</taxon>
        <taxon>Pseudomonadaceae</taxon>
        <taxon>Pseudomonas</taxon>
    </lineage>
</organism>
<dbReference type="PANTHER" id="PTHR23523">
    <property type="match status" value="1"/>
</dbReference>
<evidence type="ECO:0000256" key="3">
    <source>
        <dbReference type="ARBA" id="ARBA00023136"/>
    </source>
</evidence>
<dbReference type="InterPro" id="IPR036259">
    <property type="entry name" value="MFS_trans_sf"/>
</dbReference>
<dbReference type="AlphaFoldDB" id="A0A3S8UJ91"/>
<dbReference type="EMBL" id="CP034338">
    <property type="protein sequence ID" value="AZL68479.1"/>
    <property type="molecule type" value="Genomic_DNA"/>
</dbReference>
<dbReference type="Pfam" id="PF07690">
    <property type="entry name" value="MFS_1"/>
    <property type="match status" value="1"/>
</dbReference>
<feature type="transmembrane region" description="Helical" evidence="4">
    <location>
        <begin position="240"/>
        <end position="259"/>
    </location>
</feature>
<feature type="transmembrane region" description="Helical" evidence="4">
    <location>
        <begin position="357"/>
        <end position="377"/>
    </location>
</feature>
<feature type="transmembrane region" description="Helical" evidence="4">
    <location>
        <begin position="160"/>
        <end position="179"/>
    </location>
</feature>
<proteinExistence type="predicted"/>
<dbReference type="Gene3D" id="1.20.1250.20">
    <property type="entry name" value="MFS general substrate transporter like domains"/>
    <property type="match status" value="1"/>
</dbReference>
<dbReference type="InterPro" id="IPR011701">
    <property type="entry name" value="MFS"/>
</dbReference>
<dbReference type="SUPFAM" id="SSF103473">
    <property type="entry name" value="MFS general substrate transporter"/>
    <property type="match status" value="1"/>
</dbReference>
<dbReference type="InterPro" id="IPR052524">
    <property type="entry name" value="MFS_Cyanate_Porter"/>
</dbReference>
<reference evidence="5 6" key="1">
    <citation type="submission" date="2018-12" db="EMBL/GenBank/DDBJ databases">
        <authorList>
            <person name="Li S."/>
            <person name="Yang R."/>
            <person name="Chen G."/>
            <person name="Zou L."/>
            <person name="Zhang C."/>
            <person name="Chen Y."/>
            <person name="Liu Z."/>
            <person name="Li Y."/>
            <person name="Yan Y."/>
            <person name="Huang M."/>
            <person name="Chen T."/>
        </authorList>
    </citation>
    <scope>NUCLEOTIDE SEQUENCE [LARGE SCALE GENOMIC DNA]</scope>
    <source>
        <strain evidence="5 6">1257</strain>
    </source>
</reference>
<feature type="transmembrane region" description="Helical" evidence="4">
    <location>
        <begin position="94"/>
        <end position="114"/>
    </location>
</feature>
<feature type="transmembrane region" description="Helical" evidence="4">
    <location>
        <begin position="292"/>
        <end position="314"/>
    </location>
</feature>
<feature type="transmembrane region" description="Helical" evidence="4">
    <location>
        <begin position="205"/>
        <end position="228"/>
    </location>
</feature>
<dbReference type="Proteomes" id="UP000268230">
    <property type="component" value="Chromosome"/>
</dbReference>
<dbReference type="OrthoDB" id="5758872at2"/>
<name>A0A3S8UJ91_9PSED</name>
<gene>
    <name evidence="5" type="ORF">EJA05_12425</name>
</gene>
<feature type="transmembrane region" description="Helical" evidence="4">
    <location>
        <begin position="126"/>
        <end position="148"/>
    </location>
</feature>
<evidence type="ECO:0000313" key="5">
    <source>
        <dbReference type="EMBL" id="AZL68479.1"/>
    </source>
</evidence>
<evidence type="ECO:0000256" key="1">
    <source>
        <dbReference type="ARBA" id="ARBA00022692"/>
    </source>
</evidence>
<feature type="transmembrane region" description="Helical" evidence="4">
    <location>
        <begin position="71"/>
        <end position="88"/>
    </location>
</feature>
<dbReference type="GO" id="GO:0022857">
    <property type="term" value="F:transmembrane transporter activity"/>
    <property type="evidence" value="ECO:0007669"/>
    <property type="project" value="InterPro"/>
</dbReference>
<keyword evidence="3 4" id="KW-0472">Membrane</keyword>
<feature type="transmembrane region" description="Helical" evidence="4">
    <location>
        <begin position="326"/>
        <end position="345"/>
    </location>
</feature>
<dbReference type="NCBIfam" id="NF007256">
    <property type="entry name" value="PRK09705.1"/>
    <property type="match status" value="1"/>
</dbReference>
<feature type="transmembrane region" description="Helical" evidence="4">
    <location>
        <begin position="38"/>
        <end position="59"/>
    </location>
</feature>
<evidence type="ECO:0000256" key="2">
    <source>
        <dbReference type="ARBA" id="ARBA00022989"/>
    </source>
</evidence>
<dbReference type="KEGG" id="pory:EJA05_12425"/>
<evidence type="ECO:0000256" key="4">
    <source>
        <dbReference type="SAM" id="Phobius"/>
    </source>
</evidence>
<feature type="transmembrane region" description="Helical" evidence="4">
    <location>
        <begin position="268"/>
        <end position="286"/>
    </location>
</feature>